<dbReference type="InterPro" id="IPR023090">
    <property type="entry name" value="UPF0702_alpha/beta_dom_sf"/>
</dbReference>
<comment type="similarity">
    <text evidence="2">Belongs to the UPF0702 family.</text>
</comment>
<gene>
    <name evidence="9" type="ORF">ACFQZI_20855</name>
</gene>
<keyword evidence="5 7" id="KW-1133">Transmembrane helix</keyword>
<evidence type="ECO:0000256" key="3">
    <source>
        <dbReference type="ARBA" id="ARBA00022475"/>
    </source>
</evidence>
<comment type="subcellular location">
    <subcellularLocation>
        <location evidence="1">Cell membrane</location>
        <topology evidence="1">Multi-pass membrane protein</topology>
    </subcellularLocation>
</comment>
<evidence type="ECO:0000256" key="5">
    <source>
        <dbReference type="ARBA" id="ARBA00022989"/>
    </source>
</evidence>
<evidence type="ECO:0000313" key="10">
    <source>
        <dbReference type="Proteomes" id="UP001597073"/>
    </source>
</evidence>
<evidence type="ECO:0000313" key="9">
    <source>
        <dbReference type="EMBL" id="MFD0767316.1"/>
    </source>
</evidence>
<dbReference type="Proteomes" id="UP001597073">
    <property type="component" value="Unassembled WGS sequence"/>
</dbReference>
<evidence type="ECO:0000256" key="6">
    <source>
        <dbReference type="ARBA" id="ARBA00023136"/>
    </source>
</evidence>
<accession>A0ABW2ZME8</accession>
<feature type="transmembrane region" description="Helical" evidence="7">
    <location>
        <begin position="16"/>
        <end position="34"/>
    </location>
</feature>
<dbReference type="InterPro" id="IPR007353">
    <property type="entry name" value="DUF421"/>
</dbReference>
<dbReference type="RefSeq" id="WP_377145977.1">
    <property type="nucleotide sequence ID" value="NZ_JBHTIA010000026.1"/>
</dbReference>
<feature type="transmembrane region" description="Helical" evidence="7">
    <location>
        <begin position="46"/>
        <end position="64"/>
    </location>
</feature>
<protein>
    <submittedName>
        <fullName evidence="9">DUF421 domain-containing protein</fullName>
    </submittedName>
</protein>
<feature type="transmembrane region" description="Helical" evidence="7">
    <location>
        <begin position="70"/>
        <end position="92"/>
    </location>
</feature>
<evidence type="ECO:0000256" key="7">
    <source>
        <dbReference type="SAM" id="Phobius"/>
    </source>
</evidence>
<comment type="caution">
    <text evidence="9">The sequence shown here is derived from an EMBL/GenBank/DDBJ whole genome shotgun (WGS) entry which is preliminary data.</text>
</comment>
<evidence type="ECO:0000256" key="2">
    <source>
        <dbReference type="ARBA" id="ARBA00006448"/>
    </source>
</evidence>
<dbReference type="PANTHER" id="PTHR34582:SF6">
    <property type="entry name" value="UPF0702 TRANSMEMBRANE PROTEIN YCAP"/>
    <property type="match status" value="1"/>
</dbReference>
<evidence type="ECO:0000256" key="4">
    <source>
        <dbReference type="ARBA" id="ARBA00022692"/>
    </source>
</evidence>
<proteinExistence type="inferred from homology"/>
<keyword evidence="3" id="KW-1003">Cell membrane</keyword>
<keyword evidence="6 7" id="KW-0472">Membrane</keyword>
<organism evidence="9 10">
    <name type="scientific">Mucilaginibacter lutimaris</name>
    <dbReference type="NCBI Taxonomy" id="931629"/>
    <lineage>
        <taxon>Bacteria</taxon>
        <taxon>Pseudomonadati</taxon>
        <taxon>Bacteroidota</taxon>
        <taxon>Sphingobacteriia</taxon>
        <taxon>Sphingobacteriales</taxon>
        <taxon>Sphingobacteriaceae</taxon>
        <taxon>Mucilaginibacter</taxon>
    </lineage>
</organism>
<dbReference type="Gene3D" id="3.30.240.20">
    <property type="entry name" value="bsu07140 like domains"/>
    <property type="match status" value="1"/>
</dbReference>
<feature type="domain" description="YetF C-terminal" evidence="8">
    <location>
        <begin position="93"/>
        <end position="162"/>
    </location>
</feature>
<sequence>MDIIIKIFGEGKDLTVLQMSARAVSVYFIAMALIRISGKRTFAKKTGFDTIMQIIFGAVLSRAIVGASPFISTIGACLAMVLLHRGLAWLIIKSKRIEHFFKGDREVLFENGEIKHDKLNSSLMTQDDLMSDVRLKANVDDYDEVQTIYRENTGELSVVKKKG</sequence>
<evidence type="ECO:0000256" key="1">
    <source>
        <dbReference type="ARBA" id="ARBA00004651"/>
    </source>
</evidence>
<dbReference type="PANTHER" id="PTHR34582">
    <property type="entry name" value="UPF0702 TRANSMEMBRANE PROTEIN YCAP"/>
    <property type="match status" value="1"/>
</dbReference>
<keyword evidence="10" id="KW-1185">Reference proteome</keyword>
<reference evidence="10" key="1">
    <citation type="journal article" date="2019" name="Int. J. Syst. Evol. Microbiol.">
        <title>The Global Catalogue of Microorganisms (GCM) 10K type strain sequencing project: providing services to taxonomists for standard genome sequencing and annotation.</title>
        <authorList>
            <consortium name="The Broad Institute Genomics Platform"/>
            <consortium name="The Broad Institute Genome Sequencing Center for Infectious Disease"/>
            <person name="Wu L."/>
            <person name="Ma J."/>
        </authorList>
    </citation>
    <scope>NUCLEOTIDE SEQUENCE [LARGE SCALE GENOMIC DNA]</scope>
    <source>
        <strain evidence="10">CCUG 60742</strain>
    </source>
</reference>
<name>A0ABW2ZME8_9SPHI</name>
<dbReference type="EMBL" id="JBHTIA010000026">
    <property type="protein sequence ID" value="MFD0767316.1"/>
    <property type="molecule type" value="Genomic_DNA"/>
</dbReference>
<dbReference type="Pfam" id="PF04239">
    <property type="entry name" value="DUF421"/>
    <property type="match status" value="1"/>
</dbReference>
<evidence type="ECO:0000259" key="8">
    <source>
        <dbReference type="Pfam" id="PF04239"/>
    </source>
</evidence>
<keyword evidence="4 7" id="KW-0812">Transmembrane</keyword>